<evidence type="ECO:0000259" key="1">
    <source>
        <dbReference type="Pfam" id="PF13456"/>
    </source>
</evidence>
<proteinExistence type="predicted"/>
<feature type="domain" description="RNase H type-1" evidence="1">
    <location>
        <begin position="85"/>
        <end position="163"/>
    </location>
</feature>
<evidence type="ECO:0000313" key="3">
    <source>
        <dbReference type="Proteomes" id="UP001472677"/>
    </source>
</evidence>
<organism evidence="2 3">
    <name type="scientific">Hibiscus sabdariffa</name>
    <name type="common">roselle</name>
    <dbReference type="NCBI Taxonomy" id="183260"/>
    <lineage>
        <taxon>Eukaryota</taxon>
        <taxon>Viridiplantae</taxon>
        <taxon>Streptophyta</taxon>
        <taxon>Embryophyta</taxon>
        <taxon>Tracheophyta</taxon>
        <taxon>Spermatophyta</taxon>
        <taxon>Magnoliopsida</taxon>
        <taxon>eudicotyledons</taxon>
        <taxon>Gunneridae</taxon>
        <taxon>Pentapetalae</taxon>
        <taxon>rosids</taxon>
        <taxon>malvids</taxon>
        <taxon>Malvales</taxon>
        <taxon>Malvaceae</taxon>
        <taxon>Malvoideae</taxon>
        <taxon>Hibiscus</taxon>
    </lineage>
</organism>
<comment type="caution">
    <text evidence="2">The sequence shown here is derived from an EMBL/GenBank/DDBJ whole genome shotgun (WGS) entry which is preliminary data.</text>
</comment>
<gene>
    <name evidence="2" type="ORF">V6N12_065198</name>
</gene>
<sequence>MVKVQGFETGVKFLLVGVLSFGGRKDGGRGKNKVLEAVVKEIVDLVNRYEQKLKHFAYELRYVSCLICVFWCSGILPPPAFVKANCNVSFNVKSGDASVDAIIHDDEGCLIEGNAKKFKVTSTSFVEAFVVLLKTFTSISVGFQKVIVESDNACLIYRLNVKSPSI</sequence>
<reference evidence="2 3" key="1">
    <citation type="journal article" date="2024" name="G3 (Bethesda)">
        <title>Genome assembly of Hibiscus sabdariffa L. provides insights into metabolisms of medicinal natural products.</title>
        <authorList>
            <person name="Kim T."/>
        </authorList>
    </citation>
    <scope>NUCLEOTIDE SEQUENCE [LARGE SCALE GENOMIC DNA]</scope>
    <source>
        <strain evidence="2">TK-2024</strain>
        <tissue evidence="2">Old leaves</tissue>
    </source>
</reference>
<dbReference type="Pfam" id="PF13456">
    <property type="entry name" value="RVT_3"/>
    <property type="match status" value="1"/>
</dbReference>
<dbReference type="InterPro" id="IPR002156">
    <property type="entry name" value="RNaseH_domain"/>
</dbReference>
<evidence type="ECO:0000313" key="2">
    <source>
        <dbReference type="EMBL" id="KAK8596718.1"/>
    </source>
</evidence>
<keyword evidence="3" id="KW-1185">Reference proteome</keyword>
<name>A0ABR2G8I8_9ROSI</name>
<dbReference type="Proteomes" id="UP001472677">
    <property type="component" value="Unassembled WGS sequence"/>
</dbReference>
<dbReference type="EMBL" id="JBBPBM010000002">
    <property type="protein sequence ID" value="KAK8596718.1"/>
    <property type="molecule type" value="Genomic_DNA"/>
</dbReference>
<protein>
    <recommendedName>
        <fullName evidence="1">RNase H type-1 domain-containing protein</fullName>
    </recommendedName>
</protein>
<accession>A0ABR2G8I8</accession>